<dbReference type="Gene3D" id="3.80.10.10">
    <property type="entry name" value="Ribonuclease Inhibitor"/>
    <property type="match status" value="2"/>
</dbReference>
<keyword evidence="8" id="KW-0675">Receptor</keyword>
<keyword evidence="3 10" id="KW-0812">Transmembrane</keyword>
<sequence>MFRIIIHFVWFIVIYCGELSRLSNCDIKYVFRERQRFKIADCKDRGLNFIPQHLPEDIKVLDMSSNMLTIIDNNSLIKYEYLEEFHCRNNQLHDLSNESFKRLHKLSLLDMSHNMLNLSKVYSSELFHPIQNLSKLDIRSNMAQPTNYHKEFNYPDHAFGALTKLTFLGIDMMPVPIYGSGFSLMTKLQELHFQSCYLVSLTNKTFQRFSSSVEVLSLRNCPIKLVKTEDDALIPFPHLRVVDFYRTFMHLTRALLLLHPYRYKNMTTINLGHVSDLSIDSDELPYALTITPDLVRNLKTICIENLDLSENGIVDYTRGSLFSFDQPECLKKVSFKGNRFLLFNWKNQKDVNSFFIKALRLKTLDYSYNVVNFVIPTNALTSTLKETNAAGSYVTLPQSLEQLDISYTVVNPYAAPLFVVPEINNLTYLDISYLHSSLTITFLKLRLETIISAGTRYEFGFRQLTRFHNNNLKTVILKGASLNDGIDNLGNRLFKDLRSVELLDISENNIWYFPDELLNALSNLSSLYISKNLLVSIPVQLNGHTNIKILDFKNNLLTSVSSTIINWADKMQQLHGMTFKLEGNAFECNCDNIDFIRWIHTTKVDLDSRSYNCKLTNGTVIDTLIAYNNLHDLFVDCKHTVWLTLASALLSTSFTISLLLVVYSKRWRIIFSVYGIIRRKLEHKVRKSYQYDVYMSYEGEVVIWIKDVLVPKLETEWGLTLCIKDRDFLIGPSLADAEAESIQNSRSIIFLITPEFKSSRNCLFELDRAKYEKVTKNLERIIVITKDITIADIPVEFSYIWNYAYLVEWPENLGNVDDTWRKLRMLLNEPLLSYK</sequence>
<dbReference type="Proteomes" id="UP000596742">
    <property type="component" value="Unassembled WGS sequence"/>
</dbReference>
<dbReference type="InterPro" id="IPR000157">
    <property type="entry name" value="TIR_dom"/>
</dbReference>
<feature type="chain" id="PRO_5032837464" description="TIR domain-containing protein" evidence="11">
    <location>
        <begin position="26"/>
        <end position="835"/>
    </location>
</feature>
<dbReference type="GO" id="GO:0005886">
    <property type="term" value="C:plasma membrane"/>
    <property type="evidence" value="ECO:0007669"/>
    <property type="project" value="TreeGrafter"/>
</dbReference>
<evidence type="ECO:0000256" key="2">
    <source>
        <dbReference type="ARBA" id="ARBA00022614"/>
    </source>
</evidence>
<dbReference type="EMBL" id="UYJE01003302">
    <property type="protein sequence ID" value="VDI18199.1"/>
    <property type="molecule type" value="Genomic_DNA"/>
</dbReference>
<dbReference type="PANTHER" id="PTHR24365:SF541">
    <property type="entry name" value="PROTEIN TOLL-RELATED"/>
    <property type="match status" value="1"/>
</dbReference>
<feature type="domain" description="TIR" evidence="12">
    <location>
        <begin position="689"/>
        <end position="827"/>
    </location>
</feature>
<comment type="subcellular location">
    <subcellularLocation>
        <location evidence="1">Membrane</location>
        <topology evidence="1">Single-pass type I membrane protein</topology>
    </subcellularLocation>
</comment>
<dbReference type="SUPFAM" id="SSF52058">
    <property type="entry name" value="L domain-like"/>
    <property type="match status" value="2"/>
</dbReference>
<dbReference type="InterPro" id="IPR017241">
    <property type="entry name" value="Toll-like_receptor"/>
</dbReference>
<evidence type="ECO:0000256" key="8">
    <source>
        <dbReference type="ARBA" id="ARBA00023170"/>
    </source>
</evidence>
<protein>
    <recommendedName>
        <fullName evidence="12">TIR domain-containing protein</fullName>
    </recommendedName>
</protein>
<comment type="caution">
    <text evidence="13">The sequence shown here is derived from an EMBL/GenBank/DDBJ whole genome shotgun (WGS) entry which is preliminary data.</text>
</comment>
<evidence type="ECO:0000313" key="13">
    <source>
        <dbReference type="EMBL" id="VDI18199.1"/>
    </source>
</evidence>
<evidence type="ECO:0000256" key="5">
    <source>
        <dbReference type="ARBA" id="ARBA00022737"/>
    </source>
</evidence>
<dbReference type="OrthoDB" id="6056927at2759"/>
<evidence type="ECO:0000259" key="12">
    <source>
        <dbReference type="PROSITE" id="PS50104"/>
    </source>
</evidence>
<evidence type="ECO:0000313" key="14">
    <source>
        <dbReference type="Proteomes" id="UP000596742"/>
    </source>
</evidence>
<reference evidence="13" key="1">
    <citation type="submission" date="2018-11" db="EMBL/GenBank/DDBJ databases">
        <authorList>
            <person name="Alioto T."/>
            <person name="Alioto T."/>
        </authorList>
    </citation>
    <scope>NUCLEOTIDE SEQUENCE</scope>
</reference>
<keyword evidence="7 10" id="KW-0472">Membrane</keyword>
<dbReference type="SUPFAM" id="SSF52200">
    <property type="entry name" value="Toll/Interleukin receptor TIR domain"/>
    <property type="match status" value="1"/>
</dbReference>
<keyword evidence="2" id="KW-0433">Leucine-rich repeat</keyword>
<dbReference type="SMART" id="SM00369">
    <property type="entry name" value="LRR_TYP"/>
    <property type="match status" value="4"/>
</dbReference>
<evidence type="ECO:0000256" key="9">
    <source>
        <dbReference type="ARBA" id="ARBA00023180"/>
    </source>
</evidence>
<evidence type="ECO:0000256" key="3">
    <source>
        <dbReference type="ARBA" id="ARBA00022692"/>
    </source>
</evidence>
<evidence type="ECO:0000256" key="7">
    <source>
        <dbReference type="ARBA" id="ARBA00023136"/>
    </source>
</evidence>
<dbReference type="InterPro" id="IPR003591">
    <property type="entry name" value="Leu-rich_rpt_typical-subtyp"/>
</dbReference>
<dbReference type="PANTHER" id="PTHR24365">
    <property type="entry name" value="TOLL-LIKE RECEPTOR"/>
    <property type="match status" value="1"/>
</dbReference>
<evidence type="ECO:0000256" key="6">
    <source>
        <dbReference type="ARBA" id="ARBA00022989"/>
    </source>
</evidence>
<keyword evidence="4 11" id="KW-0732">Signal</keyword>
<dbReference type="InterPro" id="IPR035897">
    <property type="entry name" value="Toll_tir_struct_dom_sf"/>
</dbReference>
<dbReference type="PIRSF" id="PIRSF037595">
    <property type="entry name" value="Toll-like_receptor"/>
    <property type="match status" value="1"/>
</dbReference>
<dbReference type="PROSITE" id="PS50104">
    <property type="entry name" value="TIR"/>
    <property type="match status" value="1"/>
</dbReference>
<feature type="transmembrane region" description="Helical" evidence="10">
    <location>
        <begin position="641"/>
        <end position="663"/>
    </location>
</feature>
<organism evidence="13 14">
    <name type="scientific">Mytilus galloprovincialis</name>
    <name type="common">Mediterranean mussel</name>
    <dbReference type="NCBI Taxonomy" id="29158"/>
    <lineage>
        <taxon>Eukaryota</taxon>
        <taxon>Metazoa</taxon>
        <taxon>Spiralia</taxon>
        <taxon>Lophotrochozoa</taxon>
        <taxon>Mollusca</taxon>
        <taxon>Bivalvia</taxon>
        <taxon>Autobranchia</taxon>
        <taxon>Pteriomorphia</taxon>
        <taxon>Mytilida</taxon>
        <taxon>Mytiloidea</taxon>
        <taxon>Mytilidae</taxon>
        <taxon>Mytilinae</taxon>
        <taxon>Mytilus</taxon>
    </lineage>
</organism>
<dbReference type="Pfam" id="PF01582">
    <property type="entry name" value="TIR"/>
    <property type="match status" value="1"/>
</dbReference>
<dbReference type="GO" id="GO:0004888">
    <property type="term" value="F:transmembrane signaling receptor activity"/>
    <property type="evidence" value="ECO:0007669"/>
    <property type="project" value="InterPro"/>
</dbReference>
<gene>
    <name evidence="13" type="ORF">MGAL_10B011320</name>
</gene>
<dbReference type="Gene3D" id="3.40.50.10140">
    <property type="entry name" value="Toll/interleukin-1 receptor homology (TIR) domain"/>
    <property type="match status" value="1"/>
</dbReference>
<dbReference type="GO" id="GO:0006955">
    <property type="term" value="P:immune response"/>
    <property type="evidence" value="ECO:0007669"/>
    <property type="project" value="InterPro"/>
</dbReference>
<evidence type="ECO:0000256" key="11">
    <source>
        <dbReference type="SAM" id="SignalP"/>
    </source>
</evidence>
<name>A0A8B6DF62_MYTGA</name>
<accession>A0A8B6DF62</accession>
<keyword evidence="14" id="KW-1185">Reference proteome</keyword>
<dbReference type="InterPro" id="IPR032675">
    <property type="entry name" value="LRR_dom_sf"/>
</dbReference>
<evidence type="ECO:0000256" key="1">
    <source>
        <dbReference type="ARBA" id="ARBA00004479"/>
    </source>
</evidence>
<dbReference type="GO" id="GO:0002224">
    <property type="term" value="P:toll-like receptor signaling pathway"/>
    <property type="evidence" value="ECO:0007669"/>
    <property type="project" value="InterPro"/>
</dbReference>
<keyword evidence="6 10" id="KW-1133">Transmembrane helix</keyword>
<evidence type="ECO:0000256" key="10">
    <source>
        <dbReference type="SAM" id="Phobius"/>
    </source>
</evidence>
<proteinExistence type="predicted"/>
<dbReference type="AlphaFoldDB" id="A0A8B6DF62"/>
<keyword evidence="9" id="KW-0325">Glycoprotein</keyword>
<feature type="signal peptide" evidence="11">
    <location>
        <begin position="1"/>
        <end position="25"/>
    </location>
</feature>
<evidence type="ECO:0000256" key="4">
    <source>
        <dbReference type="ARBA" id="ARBA00022729"/>
    </source>
</evidence>
<keyword evidence="5" id="KW-0677">Repeat</keyword>
<dbReference type="SMART" id="SM00255">
    <property type="entry name" value="TIR"/>
    <property type="match status" value="1"/>
</dbReference>